<sequence>MVRRATAEESKAWTALPSSTEMAIRRISSVFLMGILLTILTPFAPFSWIIPATGPDLLDTFISPVLVLGALYSQWRIAGIIQPVAVQLGEFTFIYKQVMYWQLAFVEIVVVVGVNLGKDEIWRRVASVGVVGTLWAIGWFASTEKMKRDAWEHVKWVWTWMAFNEARRVVGAGAGRRRY</sequence>
<keyword evidence="1" id="KW-1133">Transmembrane helix</keyword>
<proteinExistence type="predicted"/>
<feature type="transmembrane region" description="Helical" evidence="1">
    <location>
        <begin position="30"/>
        <end position="50"/>
    </location>
</feature>
<protein>
    <submittedName>
        <fullName evidence="2">Uncharacterized protein</fullName>
    </submittedName>
</protein>
<dbReference type="EMBL" id="JAZHXI010000008">
    <property type="protein sequence ID" value="KAL2068554.1"/>
    <property type="molecule type" value="Genomic_DNA"/>
</dbReference>
<feature type="transmembrane region" description="Helical" evidence="1">
    <location>
        <begin position="98"/>
        <end position="115"/>
    </location>
</feature>
<keyword evidence="1" id="KW-0812">Transmembrane</keyword>
<dbReference type="Proteomes" id="UP001595075">
    <property type="component" value="Unassembled WGS sequence"/>
</dbReference>
<evidence type="ECO:0000313" key="2">
    <source>
        <dbReference type="EMBL" id="KAL2068554.1"/>
    </source>
</evidence>
<organism evidence="2 3">
    <name type="scientific">Oculimacula yallundae</name>
    <dbReference type="NCBI Taxonomy" id="86028"/>
    <lineage>
        <taxon>Eukaryota</taxon>
        <taxon>Fungi</taxon>
        <taxon>Dikarya</taxon>
        <taxon>Ascomycota</taxon>
        <taxon>Pezizomycotina</taxon>
        <taxon>Leotiomycetes</taxon>
        <taxon>Helotiales</taxon>
        <taxon>Ploettnerulaceae</taxon>
        <taxon>Oculimacula</taxon>
    </lineage>
</organism>
<keyword evidence="1" id="KW-0472">Membrane</keyword>
<name>A0ABR4CHA8_9HELO</name>
<evidence type="ECO:0000313" key="3">
    <source>
        <dbReference type="Proteomes" id="UP001595075"/>
    </source>
</evidence>
<evidence type="ECO:0000256" key="1">
    <source>
        <dbReference type="SAM" id="Phobius"/>
    </source>
</evidence>
<comment type="caution">
    <text evidence="2">The sequence shown here is derived from an EMBL/GenBank/DDBJ whole genome shotgun (WGS) entry which is preliminary data.</text>
</comment>
<reference evidence="2 3" key="1">
    <citation type="journal article" date="2024" name="Commun. Biol.">
        <title>Comparative genomic analysis of thermophilic fungi reveals convergent evolutionary adaptations and gene losses.</title>
        <authorList>
            <person name="Steindorff A.S."/>
            <person name="Aguilar-Pontes M.V."/>
            <person name="Robinson A.J."/>
            <person name="Andreopoulos B."/>
            <person name="LaButti K."/>
            <person name="Kuo A."/>
            <person name="Mondo S."/>
            <person name="Riley R."/>
            <person name="Otillar R."/>
            <person name="Haridas S."/>
            <person name="Lipzen A."/>
            <person name="Grimwood J."/>
            <person name="Schmutz J."/>
            <person name="Clum A."/>
            <person name="Reid I.D."/>
            <person name="Moisan M.C."/>
            <person name="Butler G."/>
            <person name="Nguyen T.T.M."/>
            <person name="Dewar K."/>
            <person name="Conant G."/>
            <person name="Drula E."/>
            <person name="Henrissat B."/>
            <person name="Hansel C."/>
            <person name="Singer S."/>
            <person name="Hutchinson M.I."/>
            <person name="de Vries R.P."/>
            <person name="Natvig D.O."/>
            <person name="Powell A.J."/>
            <person name="Tsang A."/>
            <person name="Grigoriev I.V."/>
        </authorList>
    </citation>
    <scope>NUCLEOTIDE SEQUENCE [LARGE SCALE GENOMIC DNA]</scope>
    <source>
        <strain evidence="2 3">CBS 494.80</strain>
    </source>
</reference>
<feature type="transmembrane region" description="Helical" evidence="1">
    <location>
        <begin position="121"/>
        <end position="141"/>
    </location>
</feature>
<keyword evidence="3" id="KW-1185">Reference proteome</keyword>
<accession>A0ABR4CHA8</accession>
<gene>
    <name evidence="2" type="ORF">VTL71DRAFT_14891</name>
</gene>